<proteinExistence type="predicted"/>
<keyword evidence="1" id="KW-0472">Membrane</keyword>
<protein>
    <recommendedName>
        <fullName evidence="2">DUF218 domain-containing protein</fullName>
    </recommendedName>
</protein>
<dbReference type="eggNOG" id="COG1434">
    <property type="taxonomic scope" value="Bacteria"/>
</dbReference>
<dbReference type="PANTHER" id="PTHR30336:SF4">
    <property type="entry name" value="ENVELOPE BIOGENESIS FACTOR ELYC"/>
    <property type="match status" value="1"/>
</dbReference>
<dbReference type="PROSITE" id="PS51257">
    <property type="entry name" value="PROKAR_LIPOPROTEIN"/>
    <property type="match status" value="1"/>
</dbReference>
<dbReference type="GO" id="GO:0005886">
    <property type="term" value="C:plasma membrane"/>
    <property type="evidence" value="ECO:0007669"/>
    <property type="project" value="TreeGrafter"/>
</dbReference>
<dbReference type="GO" id="GO:0000270">
    <property type="term" value="P:peptidoglycan metabolic process"/>
    <property type="evidence" value="ECO:0007669"/>
    <property type="project" value="TreeGrafter"/>
</dbReference>
<dbReference type="PANTHER" id="PTHR30336">
    <property type="entry name" value="INNER MEMBRANE PROTEIN, PROBABLE PERMEASE"/>
    <property type="match status" value="1"/>
</dbReference>
<gene>
    <name evidence="3" type="ORF">GLIP_1682</name>
</gene>
<evidence type="ECO:0000256" key="1">
    <source>
        <dbReference type="SAM" id="Phobius"/>
    </source>
</evidence>
<dbReference type="RefSeq" id="WP_008844131.1">
    <property type="nucleotide sequence ID" value="NZ_BAEN01000035.1"/>
</dbReference>
<organism evidence="3 4">
    <name type="scientific">Aliiglaciecola lipolytica E3</name>
    <dbReference type="NCBI Taxonomy" id="1127673"/>
    <lineage>
        <taxon>Bacteria</taxon>
        <taxon>Pseudomonadati</taxon>
        <taxon>Pseudomonadota</taxon>
        <taxon>Gammaproteobacteria</taxon>
        <taxon>Alteromonadales</taxon>
        <taxon>Alteromonadaceae</taxon>
        <taxon>Aliiglaciecola</taxon>
    </lineage>
</organism>
<dbReference type="OrthoDB" id="9809813at2"/>
<keyword evidence="4" id="KW-1185">Reference proteome</keyword>
<keyword evidence="1" id="KW-1133">Transmembrane helix</keyword>
<accession>K6YSR6</accession>
<dbReference type="Gene3D" id="3.40.50.620">
    <property type="entry name" value="HUPs"/>
    <property type="match status" value="1"/>
</dbReference>
<dbReference type="AlphaFoldDB" id="K6YSR6"/>
<dbReference type="InterPro" id="IPR003848">
    <property type="entry name" value="DUF218"/>
</dbReference>
<dbReference type="InterPro" id="IPR014729">
    <property type="entry name" value="Rossmann-like_a/b/a_fold"/>
</dbReference>
<dbReference type="GO" id="GO:0043164">
    <property type="term" value="P:Gram-negative-bacterium-type cell wall biogenesis"/>
    <property type="evidence" value="ECO:0007669"/>
    <property type="project" value="TreeGrafter"/>
</dbReference>
<dbReference type="Proteomes" id="UP000006334">
    <property type="component" value="Unassembled WGS sequence"/>
</dbReference>
<evidence type="ECO:0000313" key="4">
    <source>
        <dbReference type="Proteomes" id="UP000006334"/>
    </source>
</evidence>
<feature type="transmembrane region" description="Helical" evidence="1">
    <location>
        <begin position="39"/>
        <end position="58"/>
    </location>
</feature>
<evidence type="ECO:0000259" key="2">
    <source>
        <dbReference type="Pfam" id="PF02698"/>
    </source>
</evidence>
<evidence type="ECO:0000313" key="3">
    <source>
        <dbReference type="EMBL" id="GAC14315.1"/>
    </source>
</evidence>
<sequence length="252" mass="28820">MDLFVIKKFIGVFLMPMPIIIFFLLAACFFIWRKKYRKANIFLSVGVVGLLAVSFAPLPSNLLYSLERQHPQFDLSQKVKYIVVLGCSHVNDRAVPVTSQLSPCSLIRATEAIRILQYNPQASIITSGNVGRQTFSNAYMNAQFLIAMGIPKHRIIEVSLSQDTEEEAENLRATIADQPFALVTSASHMKRAVLLFEQQKLNPIPAPTEHLIRDSDDEGSGYFLPSSKNIYHFERWWYEWMGNTWVKIKSWF</sequence>
<dbReference type="CDD" id="cd06259">
    <property type="entry name" value="YdcF-like"/>
    <property type="match status" value="1"/>
</dbReference>
<name>K6YSR6_9ALTE</name>
<feature type="transmembrane region" description="Helical" evidence="1">
    <location>
        <begin position="12"/>
        <end position="32"/>
    </location>
</feature>
<dbReference type="NCBIfam" id="NF007794">
    <property type="entry name" value="PRK10494.1"/>
    <property type="match status" value="1"/>
</dbReference>
<keyword evidence="1" id="KW-0812">Transmembrane</keyword>
<comment type="caution">
    <text evidence="3">The sequence shown here is derived from an EMBL/GenBank/DDBJ whole genome shotgun (WGS) entry which is preliminary data.</text>
</comment>
<dbReference type="Pfam" id="PF02698">
    <property type="entry name" value="DUF218"/>
    <property type="match status" value="1"/>
</dbReference>
<dbReference type="InterPro" id="IPR051599">
    <property type="entry name" value="Cell_Envelope_Assoc"/>
</dbReference>
<feature type="domain" description="DUF218" evidence="2">
    <location>
        <begin position="81"/>
        <end position="242"/>
    </location>
</feature>
<dbReference type="EMBL" id="BAEN01000035">
    <property type="protein sequence ID" value="GAC14315.1"/>
    <property type="molecule type" value="Genomic_DNA"/>
</dbReference>
<reference evidence="3 4" key="1">
    <citation type="journal article" date="2017" name="Antonie Van Leeuwenhoek">
        <title>Rhizobium rhizosphaerae sp. nov., a novel species isolated from rice rhizosphere.</title>
        <authorList>
            <person name="Zhao J.J."/>
            <person name="Zhang J."/>
            <person name="Zhang R.J."/>
            <person name="Zhang C.W."/>
            <person name="Yin H.Q."/>
            <person name="Zhang X.X."/>
        </authorList>
    </citation>
    <scope>NUCLEOTIDE SEQUENCE [LARGE SCALE GENOMIC DNA]</scope>
    <source>
        <strain evidence="3 4">E3</strain>
    </source>
</reference>